<dbReference type="RefSeq" id="WP_004661169.1">
    <property type="nucleotide sequence ID" value="NZ_BMDV01000002.1"/>
</dbReference>
<organism evidence="2 3">
    <name type="scientific">Acinetobacter modestus</name>
    <dbReference type="NCBI Taxonomy" id="1776740"/>
    <lineage>
        <taxon>Bacteria</taxon>
        <taxon>Pseudomonadati</taxon>
        <taxon>Pseudomonadota</taxon>
        <taxon>Gammaproteobacteria</taxon>
        <taxon>Moraxellales</taxon>
        <taxon>Moraxellaceae</taxon>
        <taxon>Acinetobacter</taxon>
    </lineage>
</organism>
<dbReference type="PROSITE" id="PS51257">
    <property type="entry name" value="PROKAR_LIPOPROTEIN"/>
    <property type="match status" value="1"/>
</dbReference>
<feature type="chain" id="PRO_5046219288" description="Lipoprotein" evidence="1">
    <location>
        <begin position="19"/>
        <end position="298"/>
    </location>
</feature>
<evidence type="ECO:0000256" key="1">
    <source>
        <dbReference type="SAM" id="SignalP"/>
    </source>
</evidence>
<keyword evidence="3" id="KW-1185">Reference proteome</keyword>
<protein>
    <recommendedName>
        <fullName evidence="4">Lipoprotein</fullName>
    </recommendedName>
</protein>
<accession>A0ABP2TYD1</accession>
<dbReference type="GeneID" id="92834747"/>
<name>A0ABP2TYD1_9GAMM</name>
<comment type="caution">
    <text evidence="2">The sequence shown here is derived from an EMBL/GenBank/DDBJ whole genome shotgun (WGS) entry which is preliminary data.</text>
</comment>
<dbReference type="EMBL" id="APOJ01000022">
    <property type="protein sequence ID" value="ENU27224.1"/>
    <property type="molecule type" value="Genomic_DNA"/>
</dbReference>
<evidence type="ECO:0008006" key="4">
    <source>
        <dbReference type="Google" id="ProtNLM"/>
    </source>
</evidence>
<feature type="signal peptide" evidence="1">
    <location>
        <begin position="1"/>
        <end position="18"/>
    </location>
</feature>
<reference evidence="2 3" key="2">
    <citation type="journal article" date="2016" name="Int. J. Syst. Evol. Microbiol.">
        <title>Taxonomy of haemolytic and/or proteolytic strains of the genus Acinetobacter with the proposal of Acinetobacter courvalinii sp. nov. (genomic species 14 sensu Bouvet &amp; Jeanjean), Acinetobacter dispersus sp. nov. (genomic species 17), Acinetobacter modestus sp. nov., Acinetobacter proteolyticus sp. nov. and Acinetobacter vivianii sp. nov.</title>
        <authorList>
            <person name="Nemec A."/>
            <person name="Radolfova-Krizova L."/>
            <person name="Maixnerova M."/>
            <person name="Vrestiakova E."/>
            <person name="Jezek P."/>
            <person name="Sedo O."/>
        </authorList>
    </citation>
    <scope>NUCLEOTIDE SEQUENCE [LARGE SCALE GENOMIC DNA]</scope>
    <source>
        <strain evidence="2 3">NIPH 236</strain>
    </source>
</reference>
<proteinExistence type="predicted"/>
<reference evidence="3" key="1">
    <citation type="submission" date="2013-02" db="EMBL/GenBank/DDBJ databases">
        <title>The Genome Sequence of Acinetobacter sp. NIPH 236.</title>
        <authorList>
            <consortium name="The Broad Institute Genome Sequencing Platform"/>
            <consortium name="The Broad Institute Genome Sequencing Center for Infectious Disease"/>
            <person name="Cerqueira G."/>
            <person name="Feldgarden M."/>
            <person name="Courvalin P."/>
            <person name="Perichon B."/>
            <person name="Grillot-Courvalin C."/>
            <person name="Clermont D."/>
            <person name="Rocha E."/>
            <person name="Yoon E.-J."/>
            <person name="Nemec A."/>
            <person name="Walker B."/>
            <person name="Young S.K."/>
            <person name="Zeng Q."/>
            <person name="Gargeya S."/>
            <person name="Fitzgerald M."/>
            <person name="Haas B."/>
            <person name="Abouelleil A."/>
            <person name="Alvarado L."/>
            <person name="Arachchi H.M."/>
            <person name="Berlin A.M."/>
            <person name="Chapman S.B."/>
            <person name="Dewar J."/>
            <person name="Goldberg J."/>
            <person name="Griggs A."/>
            <person name="Gujja S."/>
            <person name="Hansen M."/>
            <person name="Howarth C."/>
            <person name="Imamovic A."/>
            <person name="Larimer J."/>
            <person name="McCowan C."/>
            <person name="Murphy C."/>
            <person name="Neiman D."/>
            <person name="Pearson M."/>
            <person name="Priest M."/>
            <person name="Roberts A."/>
            <person name="Saif S."/>
            <person name="Shea T."/>
            <person name="Sisk P."/>
            <person name="Sykes S."/>
            <person name="Wortman J."/>
            <person name="Nusbaum C."/>
            <person name="Birren B."/>
        </authorList>
    </citation>
    <scope>NUCLEOTIDE SEQUENCE [LARGE SCALE GENOMIC DNA]</scope>
    <source>
        <strain evidence="3">NIPH 236</strain>
    </source>
</reference>
<evidence type="ECO:0000313" key="2">
    <source>
        <dbReference type="EMBL" id="ENU27224.1"/>
    </source>
</evidence>
<dbReference type="Proteomes" id="UP000013190">
    <property type="component" value="Unassembled WGS sequence"/>
</dbReference>
<sequence length="298" mass="33511">MKNTLLITLFCGSTVLLTACGGGSDSNNNENSLQTKEKVDYTRAETIESIYEPIINLSQEKNNIFLIGTEFAESLYYNIYAGSNFKCSDGSYTKNSDRSITFNKCKFLDYVKDDNSGIIRLRVITISGLVNSKETLYEDSKRYETTLKNFKIISPNNDSITYNGNILSKYSDNNAQYQIKKMALSAFDNEIKETQQLTVNNYQLNANNLTIIGQGNVEGNPEDKVFSVNFKSELSFQSNNDKIAFYPNYADIVIEDTNNVKNSIKLSNTSNYQALISAYANGITVSGYPKIIDWNELN</sequence>
<gene>
    <name evidence="2" type="ORF">F992_01336</name>
</gene>
<evidence type="ECO:0000313" key="3">
    <source>
        <dbReference type="Proteomes" id="UP000013190"/>
    </source>
</evidence>
<keyword evidence="1" id="KW-0732">Signal</keyword>